<sequence length="112" mass="12163">MAGARSKADVTSPLRYDERLRILEAATEKMRKEGALDSNLNLGVIASRTVNYDRPELELLVRLAQGNALSTQLLRKRGDPTTEGLKLTIGDFTSAMVDVKPASENESSSSSP</sequence>
<keyword evidence="3 4" id="KW-0067">ATP-binding</keyword>
<proteinExistence type="inferred from homology"/>
<dbReference type="AlphaFoldDB" id="A0A8T1YK71"/>
<evidence type="ECO:0000256" key="2">
    <source>
        <dbReference type="ARBA" id="ARBA00022741"/>
    </source>
</evidence>
<keyword evidence="4" id="KW-0378">Hydrolase</keyword>
<dbReference type="GO" id="GO:0016887">
    <property type="term" value="F:ATP hydrolysis activity"/>
    <property type="evidence" value="ECO:0007669"/>
    <property type="project" value="InterPro"/>
</dbReference>
<dbReference type="GO" id="GO:0035494">
    <property type="term" value="P:SNARE complex disassembly"/>
    <property type="evidence" value="ECO:0007669"/>
    <property type="project" value="InterPro"/>
</dbReference>
<evidence type="ECO:0000313" key="5">
    <source>
        <dbReference type="EMBL" id="KAG7546621.1"/>
    </source>
</evidence>
<evidence type="ECO:0000256" key="3">
    <source>
        <dbReference type="ARBA" id="ARBA00022840"/>
    </source>
</evidence>
<dbReference type="OrthoDB" id="10293480at2759"/>
<reference evidence="5 6" key="1">
    <citation type="submission" date="2020-12" db="EMBL/GenBank/DDBJ databases">
        <title>Concerted genomic and epigenomic changes stabilize Arabidopsis allopolyploids.</title>
        <authorList>
            <person name="Chen Z."/>
        </authorList>
    </citation>
    <scope>NUCLEOTIDE SEQUENCE [LARGE SCALE GENOMIC DNA]</scope>
    <source>
        <strain evidence="5">As9502</strain>
        <tissue evidence="5">Leaf</tissue>
    </source>
</reference>
<dbReference type="PANTHER" id="PTHR23078:SF3">
    <property type="entry name" value="VESICLE-FUSING ATPASE"/>
    <property type="match status" value="1"/>
</dbReference>
<gene>
    <name evidence="5" type="ORF">ISN44_As12g019560</name>
</gene>
<evidence type="ECO:0000256" key="4">
    <source>
        <dbReference type="RuleBase" id="RU367045"/>
    </source>
</evidence>
<comment type="catalytic activity">
    <reaction evidence="4">
        <text>ATP + H2O = ADP + phosphate + H(+)</text>
        <dbReference type="Rhea" id="RHEA:13065"/>
        <dbReference type="ChEBI" id="CHEBI:15377"/>
        <dbReference type="ChEBI" id="CHEBI:15378"/>
        <dbReference type="ChEBI" id="CHEBI:30616"/>
        <dbReference type="ChEBI" id="CHEBI:43474"/>
        <dbReference type="ChEBI" id="CHEBI:456216"/>
        <dbReference type="EC" id="3.6.4.6"/>
    </reaction>
</comment>
<comment type="caution">
    <text evidence="5">The sequence shown here is derived from an EMBL/GenBank/DDBJ whole genome shotgun (WGS) entry which is preliminary data.</text>
</comment>
<dbReference type="GO" id="GO:0005524">
    <property type="term" value="F:ATP binding"/>
    <property type="evidence" value="ECO:0007669"/>
    <property type="project" value="UniProtKB-UniRule"/>
</dbReference>
<comment type="similarity">
    <text evidence="1 4">Belongs to the AAA ATPase family.</text>
</comment>
<keyword evidence="2 4" id="KW-0547">Nucleotide-binding</keyword>
<dbReference type="GO" id="GO:0005795">
    <property type="term" value="C:Golgi stack"/>
    <property type="evidence" value="ECO:0007669"/>
    <property type="project" value="TreeGrafter"/>
</dbReference>
<evidence type="ECO:0000313" key="6">
    <source>
        <dbReference type="Proteomes" id="UP000694251"/>
    </source>
</evidence>
<dbReference type="InterPro" id="IPR039812">
    <property type="entry name" value="Vesicle-fus_ATPase"/>
</dbReference>
<comment type="subcellular location">
    <subcellularLocation>
        <location evidence="4">Cytoplasm</location>
    </subcellularLocation>
</comment>
<protein>
    <recommendedName>
        <fullName evidence="4">Vesicle-fusing ATPase</fullName>
        <ecNumber evidence="4">3.6.4.6</ecNumber>
    </recommendedName>
</protein>
<dbReference type="Proteomes" id="UP000694251">
    <property type="component" value="Chromosome 12"/>
</dbReference>
<keyword evidence="4" id="KW-0460">Magnesium</keyword>
<dbReference type="EC" id="3.6.4.6" evidence="4"/>
<comment type="function">
    <text evidence="4">Required for vesicle-mediated transport. Catalyzes the fusion of transport vesicles within the Golgi cisternae. Is also required for transport from the endoplasmic reticulum to the Golgi stack. Seems to function as a fusion protein required for the delivery of cargo proteins to all compartments of the Golgi stack independent of vesicle origin.</text>
</comment>
<dbReference type="GO" id="GO:0006891">
    <property type="term" value="P:intra-Golgi vesicle-mediated transport"/>
    <property type="evidence" value="ECO:0007669"/>
    <property type="project" value="TreeGrafter"/>
</dbReference>
<keyword evidence="4" id="KW-0931">ER-Golgi transport</keyword>
<dbReference type="PANTHER" id="PTHR23078">
    <property type="entry name" value="VESICULAR-FUSION PROTEIN NSF"/>
    <property type="match status" value="1"/>
</dbReference>
<keyword evidence="4" id="KW-0653">Protein transport</keyword>
<comment type="cofactor">
    <cofactor evidence="4">
        <name>Mg(2+)</name>
        <dbReference type="ChEBI" id="CHEBI:18420"/>
    </cofactor>
    <text evidence="4">Binds 1 Mg(2+) ion per subunit.</text>
</comment>
<accession>A0A8T1YK71</accession>
<dbReference type="EMBL" id="JAEFBJ010000012">
    <property type="protein sequence ID" value="KAG7546621.1"/>
    <property type="molecule type" value="Genomic_DNA"/>
</dbReference>
<keyword evidence="6" id="KW-1185">Reference proteome</keyword>
<keyword evidence="4" id="KW-0479">Metal-binding</keyword>
<evidence type="ECO:0000256" key="1">
    <source>
        <dbReference type="ARBA" id="ARBA00006914"/>
    </source>
</evidence>
<dbReference type="GO" id="GO:0046872">
    <property type="term" value="F:metal ion binding"/>
    <property type="evidence" value="ECO:0007669"/>
    <property type="project" value="UniProtKB-UniRule"/>
</dbReference>
<organism evidence="5 6">
    <name type="scientific">Arabidopsis suecica</name>
    <name type="common">Swedish thale-cress</name>
    <name type="synonym">Cardaminopsis suecica</name>
    <dbReference type="NCBI Taxonomy" id="45249"/>
    <lineage>
        <taxon>Eukaryota</taxon>
        <taxon>Viridiplantae</taxon>
        <taxon>Streptophyta</taxon>
        <taxon>Embryophyta</taxon>
        <taxon>Tracheophyta</taxon>
        <taxon>Spermatophyta</taxon>
        <taxon>Magnoliopsida</taxon>
        <taxon>eudicotyledons</taxon>
        <taxon>Gunneridae</taxon>
        <taxon>Pentapetalae</taxon>
        <taxon>rosids</taxon>
        <taxon>malvids</taxon>
        <taxon>Brassicales</taxon>
        <taxon>Brassicaceae</taxon>
        <taxon>Camelineae</taxon>
        <taxon>Arabidopsis</taxon>
    </lineage>
</organism>
<dbReference type="GO" id="GO:0043001">
    <property type="term" value="P:Golgi to plasma membrane protein transport"/>
    <property type="evidence" value="ECO:0007669"/>
    <property type="project" value="TreeGrafter"/>
</dbReference>
<keyword evidence="4" id="KW-0963">Cytoplasm</keyword>
<name>A0A8T1YK71_ARASU</name>
<keyword evidence="4" id="KW-0813">Transport</keyword>